<dbReference type="AlphaFoldDB" id="A0AAN8EX50"/>
<name>A0AAN8EX50_TRICO</name>
<dbReference type="InterPro" id="IPR052792">
    <property type="entry name" value="Thioredoxin_dom-contain_11"/>
</dbReference>
<dbReference type="Proteomes" id="UP001331761">
    <property type="component" value="Unassembled WGS sequence"/>
</dbReference>
<keyword evidence="2" id="KW-1185">Reference proteome</keyword>
<sequence length="456" mass="52825">MNDFSEKAPETVHYQCLNEFAEQLATESVEDGIVEAFLANYFEKTDVDEGNICEGKEESSQSLGNQRETAISLDVRIFVFILNSFSLKNMVKCLTFMLGIMAATNIWDIVVEVYSRPTILKPKGPRPFFSNHSNSYLTDFYTGKFHPERVVGHTDLLITMYYAPWSFHSRQLKHPFEVVALVLRNHRNIRFVAVNCWTTAGECRNLYKIYQFPLIVAYSSTVHTVYQGEHSVDHLYRWVVNVRNPVHLIRSRKQLKEMKRNFHTLVVGYFPFKNMNTPSGYRAFAAAGMVLQTGTQEDEYTCFGVVTSEQMAREIGMRFEGDLLMYGLKESDLQWSYGTAATASNIINWVRSKRTEVTPVKWLHFNKNTELMTEQFARMLKQSSMLLLITFLTPIYRGQSDILLFSELAKEYWNCKEDNLLSLEVPEKEFHTQKYISYEVANDRLACTEVLENIVE</sequence>
<protein>
    <submittedName>
        <fullName evidence="1">Thioredoxin domain-containing protein</fullName>
    </submittedName>
</protein>
<comment type="caution">
    <text evidence="1">The sequence shown here is derived from an EMBL/GenBank/DDBJ whole genome shotgun (WGS) entry which is preliminary data.</text>
</comment>
<dbReference type="SUPFAM" id="SSF52833">
    <property type="entry name" value="Thioredoxin-like"/>
    <property type="match status" value="1"/>
</dbReference>
<dbReference type="PANTHER" id="PTHR46497:SF1">
    <property type="entry name" value="THIOREDOXIN DOMAIN-CONTAINING PROTEIN 11"/>
    <property type="match status" value="1"/>
</dbReference>
<accession>A0AAN8EX50</accession>
<organism evidence="1 2">
    <name type="scientific">Trichostrongylus colubriformis</name>
    <name type="common">Black scour worm</name>
    <dbReference type="NCBI Taxonomy" id="6319"/>
    <lineage>
        <taxon>Eukaryota</taxon>
        <taxon>Metazoa</taxon>
        <taxon>Ecdysozoa</taxon>
        <taxon>Nematoda</taxon>
        <taxon>Chromadorea</taxon>
        <taxon>Rhabditida</taxon>
        <taxon>Rhabditina</taxon>
        <taxon>Rhabditomorpha</taxon>
        <taxon>Strongyloidea</taxon>
        <taxon>Trichostrongylidae</taxon>
        <taxon>Trichostrongylus</taxon>
    </lineage>
</organism>
<proteinExistence type="predicted"/>
<reference evidence="1 2" key="1">
    <citation type="submission" date="2019-10" db="EMBL/GenBank/DDBJ databases">
        <title>Assembly and Annotation for the nematode Trichostrongylus colubriformis.</title>
        <authorList>
            <person name="Martin J."/>
        </authorList>
    </citation>
    <scope>NUCLEOTIDE SEQUENCE [LARGE SCALE GENOMIC DNA]</scope>
    <source>
        <strain evidence="1">G859</strain>
        <tissue evidence="1">Whole worm</tissue>
    </source>
</reference>
<evidence type="ECO:0000313" key="2">
    <source>
        <dbReference type="Proteomes" id="UP001331761"/>
    </source>
</evidence>
<dbReference type="EMBL" id="WIXE01021130">
    <property type="protein sequence ID" value="KAK5968655.1"/>
    <property type="molecule type" value="Genomic_DNA"/>
</dbReference>
<evidence type="ECO:0000313" key="1">
    <source>
        <dbReference type="EMBL" id="KAK5968655.1"/>
    </source>
</evidence>
<dbReference type="InterPro" id="IPR036249">
    <property type="entry name" value="Thioredoxin-like_sf"/>
</dbReference>
<gene>
    <name evidence="1" type="ORF">GCK32_012310</name>
</gene>
<feature type="non-terminal residue" evidence="1">
    <location>
        <position position="456"/>
    </location>
</feature>
<dbReference type="Gene3D" id="3.40.30.10">
    <property type="entry name" value="Glutaredoxin"/>
    <property type="match status" value="1"/>
</dbReference>
<dbReference type="PANTHER" id="PTHR46497">
    <property type="entry name" value="THIOREDOXIN DOMAIN-CONTAINING PROTEIN 11"/>
    <property type="match status" value="1"/>
</dbReference>